<protein>
    <recommendedName>
        <fullName evidence="2">PIN domain-containing protein</fullName>
    </recommendedName>
</protein>
<name>A0AAE3K3H2_9CREN</name>
<proteinExistence type="predicted"/>
<reference evidence="1" key="1">
    <citation type="submission" date="2022-05" db="EMBL/GenBank/DDBJ databases">
        <title>Metagenome Sequencing of an Archaeal-Dominated Microbial Community from a Hot Spring at the Los Azufres Geothermal Field, Mexico.</title>
        <authorList>
            <person name="Marin-Paredes R."/>
            <person name="Martinez-Romero E."/>
            <person name="Servin-Garciduenas L.E."/>
        </authorList>
    </citation>
    <scope>NUCLEOTIDE SEQUENCE</scope>
    <source>
        <strain evidence="1">AZ1-454</strain>
    </source>
</reference>
<dbReference type="CDD" id="cd18708">
    <property type="entry name" value="PIN_VapC-like"/>
    <property type="match status" value="1"/>
</dbReference>
<comment type="caution">
    <text evidence="1">The sequence shown here is derived from an EMBL/GenBank/DDBJ whole genome shotgun (WGS) entry which is preliminary data.</text>
</comment>
<dbReference type="AlphaFoldDB" id="A0AAE3K3H2"/>
<sequence>MARTLAVLGSDKLVTTTNAILTEVFTGFIPDEIVVLSETAHKKDISPLSELVSMFSDAKVKLREEVVGKGVEKWREKVSSLNVDVADVTPGRKYMAIVVYTYSKANEVRYVFLEKEREGYRVFGYAPFNEIKVFDLRTGRDVPFSPPQVKRCGSEASYLSNDGLRALINVYSLLGKVGLIIDGEEVSLEELTDFIKKNGYGGEMGVNAYELCATRSGLLVFKEEEEVRKKVDSNTFFVADTNVYVSLGNRIGLITYSEGHGRRLIPTRSVFNEIEDKLETTQKGDEKLKVFQLASLSFRSLHAPPISSNMRGSGDVPFISETASLKAFLPHVVMVTRDRGLTRAAQGKGIEVVLLESLDRGSLEGIGEFINCLSLMGKKVKLTLNGAEEATIESQVTASDRVKVKDKLKYACVIEKAEEFIRS</sequence>
<organism evidence="1">
    <name type="scientific">Candidatus Aramenus sulfurataquae</name>
    <dbReference type="NCBI Taxonomy" id="1326980"/>
    <lineage>
        <taxon>Archaea</taxon>
        <taxon>Thermoproteota</taxon>
        <taxon>Thermoprotei</taxon>
        <taxon>Sulfolobales</taxon>
        <taxon>Sulfolobaceae</taxon>
        <taxon>Candidatus Aramenus</taxon>
    </lineage>
</organism>
<accession>A0AAE3K3H2</accession>
<evidence type="ECO:0008006" key="2">
    <source>
        <dbReference type="Google" id="ProtNLM"/>
    </source>
</evidence>
<gene>
    <name evidence="1" type="ORF">TQ35_008125</name>
</gene>
<evidence type="ECO:0000313" key="1">
    <source>
        <dbReference type="EMBL" id="MCL7344523.1"/>
    </source>
</evidence>
<dbReference type="EMBL" id="JZWS02000011">
    <property type="protein sequence ID" value="MCL7344523.1"/>
    <property type="molecule type" value="Genomic_DNA"/>
</dbReference>